<accession>A0A0A8YXA7</accession>
<evidence type="ECO:0000313" key="1">
    <source>
        <dbReference type="EMBL" id="JAD31206.1"/>
    </source>
</evidence>
<reference evidence="1" key="1">
    <citation type="submission" date="2014-09" db="EMBL/GenBank/DDBJ databases">
        <authorList>
            <person name="Magalhaes I.L.F."/>
            <person name="Oliveira U."/>
            <person name="Santos F.R."/>
            <person name="Vidigal T.H.D.A."/>
            <person name="Brescovit A.D."/>
            <person name="Santos A.J."/>
        </authorList>
    </citation>
    <scope>NUCLEOTIDE SEQUENCE</scope>
    <source>
        <tissue evidence="1">Shoot tissue taken approximately 20 cm above the soil surface</tissue>
    </source>
</reference>
<proteinExistence type="predicted"/>
<dbReference type="AlphaFoldDB" id="A0A0A8YXA7"/>
<name>A0A0A8YXA7_ARUDO</name>
<sequence>MLPQCFCQQHSVLRVLHLHALSPLQAAAISSEFARVPSHAEL</sequence>
<dbReference type="EMBL" id="GBRH01266689">
    <property type="protein sequence ID" value="JAD31206.1"/>
    <property type="molecule type" value="Transcribed_RNA"/>
</dbReference>
<protein>
    <submittedName>
        <fullName evidence="1">Uncharacterized protein</fullName>
    </submittedName>
</protein>
<reference evidence="1" key="2">
    <citation type="journal article" date="2015" name="Data Brief">
        <title>Shoot transcriptome of the giant reed, Arundo donax.</title>
        <authorList>
            <person name="Barrero R.A."/>
            <person name="Guerrero F.D."/>
            <person name="Moolhuijzen P."/>
            <person name="Goolsby J.A."/>
            <person name="Tidwell J."/>
            <person name="Bellgard S.E."/>
            <person name="Bellgard M.I."/>
        </authorList>
    </citation>
    <scope>NUCLEOTIDE SEQUENCE</scope>
    <source>
        <tissue evidence="1">Shoot tissue taken approximately 20 cm above the soil surface</tissue>
    </source>
</reference>
<organism evidence="1">
    <name type="scientific">Arundo donax</name>
    <name type="common">Giant reed</name>
    <name type="synonym">Donax arundinaceus</name>
    <dbReference type="NCBI Taxonomy" id="35708"/>
    <lineage>
        <taxon>Eukaryota</taxon>
        <taxon>Viridiplantae</taxon>
        <taxon>Streptophyta</taxon>
        <taxon>Embryophyta</taxon>
        <taxon>Tracheophyta</taxon>
        <taxon>Spermatophyta</taxon>
        <taxon>Magnoliopsida</taxon>
        <taxon>Liliopsida</taxon>
        <taxon>Poales</taxon>
        <taxon>Poaceae</taxon>
        <taxon>PACMAD clade</taxon>
        <taxon>Arundinoideae</taxon>
        <taxon>Arundineae</taxon>
        <taxon>Arundo</taxon>
    </lineage>
</organism>